<dbReference type="Proteomes" id="UP000680348">
    <property type="component" value="Unassembled WGS sequence"/>
</dbReference>
<organism evidence="1 2">
    <name type="scientific">Pseudaminobacter soli</name>
    <name type="common">ex Zhang et al. 2022</name>
    <dbReference type="NCBI Taxonomy" id="2831468"/>
    <lineage>
        <taxon>Bacteria</taxon>
        <taxon>Pseudomonadati</taxon>
        <taxon>Pseudomonadota</taxon>
        <taxon>Alphaproteobacteria</taxon>
        <taxon>Hyphomicrobiales</taxon>
        <taxon>Phyllobacteriaceae</taxon>
        <taxon>Pseudaminobacter</taxon>
    </lineage>
</organism>
<sequence length="104" mass="11423">MAFKTRLEFWRLSTTDDGVKTVVLDEPIADSIEIDANMADPIELPVLVNREAYGVSIYGVAGNATVEITETPTKSPLRGRLIVEGSQHWIIAKGGKSVFITEYV</sequence>
<protein>
    <submittedName>
        <fullName evidence="1">Uncharacterized protein</fullName>
    </submittedName>
</protein>
<comment type="caution">
    <text evidence="1">The sequence shown here is derived from an EMBL/GenBank/DDBJ whole genome shotgun (WGS) entry which is preliminary data.</text>
</comment>
<keyword evidence="2" id="KW-1185">Reference proteome</keyword>
<gene>
    <name evidence="1" type="ORF">KEU06_09700</name>
</gene>
<dbReference type="EMBL" id="JAGWCR010000004">
    <property type="protein sequence ID" value="MBS3648880.1"/>
    <property type="molecule type" value="Genomic_DNA"/>
</dbReference>
<proteinExistence type="predicted"/>
<name>A0A942E0Z1_9HYPH</name>
<evidence type="ECO:0000313" key="2">
    <source>
        <dbReference type="Proteomes" id="UP000680348"/>
    </source>
</evidence>
<accession>A0A942E0Z1</accession>
<dbReference type="RefSeq" id="WP_188254442.1">
    <property type="nucleotide sequence ID" value="NZ_JABVCF010000004.1"/>
</dbReference>
<reference evidence="1" key="1">
    <citation type="submission" date="2021-04" db="EMBL/GenBank/DDBJ databases">
        <title>Pseudaminobacter soli sp. nov., isolated from paddy soil contaminated by heavy metals.</title>
        <authorList>
            <person name="Zhang K."/>
        </authorList>
    </citation>
    <scope>NUCLEOTIDE SEQUENCE</scope>
    <source>
        <strain evidence="1">19-2017</strain>
    </source>
</reference>
<dbReference type="AlphaFoldDB" id="A0A942E0Z1"/>
<evidence type="ECO:0000313" key="1">
    <source>
        <dbReference type="EMBL" id="MBS3648880.1"/>
    </source>
</evidence>